<proteinExistence type="predicted"/>
<organism evidence="3 4">
    <name type="scientific">Paenibacillus durus ATCC 35681</name>
    <dbReference type="NCBI Taxonomy" id="1333534"/>
    <lineage>
        <taxon>Bacteria</taxon>
        <taxon>Bacillati</taxon>
        <taxon>Bacillota</taxon>
        <taxon>Bacilli</taxon>
        <taxon>Bacillales</taxon>
        <taxon>Paenibacillaceae</taxon>
        <taxon>Paenibacillus</taxon>
    </lineage>
</organism>
<dbReference type="GO" id="GO:0003700">
    <property type="term" value="F:DNA-binding transcription factor activity"/>
    <property type="evidence" value="ECO:0007669"/>
    <property type="project" value="InterPro"/>
</dbReference>
<name>A0A0F7CK63_PAEDU</name>
<dbReference type="Proteomes" id="UP000034189">
    <property type="component" value="Chromosome"/>
</dbReference>
<dbReference type="InterPro" id="IPR011991">
    <property type="entry name" value="ArsR-like_HTH"/>
</dbReference>
<dbReference type="InterPro" id="IPR036390">
    <property type="entry name" value="WH_DNA-bd_sf"/>
</dbReference>
<feature type="domain" description="HTH arsR-type" evidence="2">
    <location>
        <begin position="8"/>
        <end position="87"/>
    </location>
</feature>
<keyword evidence="1" id="KW-0238">DNA-binding</keyword>
<dbReference type="NCBIfam" id="NF005061">
    <property type="entry name" value="PRK06474.1"/>
    <property type="match status" value="1"/>
</dbReference>
<dbReference type="PATRIC" id="fig|1333534.5.peg.5138"/>
<dbReference type="SUPFAM" id="SSF46785">
    <property type="entry name" value="Winged helix' DNA-binding domain"/>
    <property type="match status" value="1"/>
</dbReference>
<dbReference type="Gene3D" id="1.10.10.10">
    <property type="entry name" value="Winged helix-like DNA-binding domain superfamily/Winged helix DNA-binding domain"/>
    <property type="match status" value="1"/>
</dbReference>
<dbReference type="Gene3D" id="6.10.140.2180">
    <property type="match status" value="1"/>
</dbReference>
<dbReference type="CDD" id="cd00090">
    <property type="entry name" value="HTH_ARSR"/>
    <property type="match status" value="1"/>
</dbReference>
<dbReference type="EMBL" id="CP011114">
    <property type="protein sequence ID" value="AKG37111.1"/>
    <property type="molecule type" value="Genomic_DNA"/>
</dbReference>
<accession>A0A0F7CK63</accession>
<dbReference type="RefSeq" id="WP_025699302.1">
    <property type="nucleotide sequence ID" value="NZ_ASQQ01000666.1"/>
</dbReference>
<sequence>MPESKADLILHPIRMRIIQALLNGRRRTTQQLLHELKDIPQATMYRHLNKLLKAGVLEVAEENKVRGAVEKVYYLSQGGEDATPSDTTEQSAGEHMALFQKFVSSLAGDFSAYLQQEKYDLKKDGFSMRQVQLHLTDDEYAQLLTEMRESMQKFAGNEAGSGRRRRMISTIVIPGALSGSSEGVNEGEGEKEQ</sequence>
<evidence type="ECO:0000256" key="1">
    <source>
        <dbReference type="ARBA" id="ARBA00023125"/>
    </source>
</evidence>
<dbReference type="GO" id="GO:0003677">
    <property type="term" value="F:DNA binding"/>
    <property type="evidence" value="ECO:0007669"/>
    <property type="project" value="UniProtKB-KW"/>
</dbReference>
<reference evidence="3 4" key="2">
    <citation type="journal article" date="2016" name="Genome Announc.">
        <title>Genome Sequence of a Gram-Positive Diazotroph, Paenibacillus durus Type Strain ATCC 35681.</title>
        <authorList>
            <person name="Halim M.A."/>
            <person name="Rahman A.Y."/>
            <person name="Sim K.S."/>
            <person name="Yam H.C."/>
            <person name="Rahim A.A."/>
            <person name="Ghazali A.H."/>
            <person name="Najimudin N."/>
        </authorList>
    </citation>
    <scope>NUCLEOTIDE SEQUENCE [LARGE SCALE GENOMIC DNA]</scope>
    <source>
        <strain evidence="3 4">ATCC 35681</strain>
    </source>
</reference>
<evidence type="ECO:0000313" key="3">
    <source>
        <dbReference type="EMBL" id="AKG37111.1"/>
    </source>
</evidence>
<dbReference type="SMART" id="SM00418">
    <property type="entry name" value="HTH_ARSR"/>
    <property type="match status" value="1"/>
</dbReference>
<dbReference type="Pfam" id="PF12840">
    <property type="entry name" value="HTH_20"/>
    <property type="match status" value="1"/>
</dbReference>
<dbReference type="HOGENOM" id="CLU_100916_0_0_9"/>
<dbReference type="AlphaFoldDB" id="A0A0F7CK63"/>
<reference evidence="3 4" key="1">
    <citation type="submission" date="2015-03" db="EMBL/GenBank/DDBJ databases">
        <authorList>
            <person name="Abdul Halim M."/>
        </authorList>
    </citation>
    <scope>NUCLEOTIDE SEQUENCE [LARGE SCALE GENOMIC DNA]</scope>
    <source>
        <strain evidence="3 4">ATCC 35681</strain>
    </source>
</reference>
<gene>
    <name evidence="3" type="ORF">VK70_23545</name>
</gene>
<dbReference type="InterPro" id="IPR001845">
    <property type="entry name" value="HTH_ArsR_DNA-bd_dom"/>
</dbReference>
<protein>
    <recommendedName>
        <fullName evidence="2">HTH arsR-type domain-containing protein</fullName>
    </recommendedName>
</protein>
<evidence type="ECO:0000313" key="4">
    <source>
        <dbReference type="Proteomes" id="UP000034189"/>
    </source>
</evidence>
<dbReference type="InterPro" id="IPR036388">
    <property type="entry name" value="WH-like_DNA-bd_sf"/>
</dbReference>
<evidence type="ECO:0000259" key="2">
    <source>
        <dbReference type="SMART" id="SM00418"/>
    </source>
</evidence>
<dbReference type="OrthoDB" id="5949858at2"/>